<reference evidence="1 2" key="1">
    <citation type="submission" date="2023-07" db="EMBL/GenBank/DDBJ databases">
        <title>Genomic Encyclopedia of Type Strains, Phase IV (KMG-IV): sequencing the most valuable type-strain genomes for metagenomic binning, comparative biology and taxonomic classification.</title>
        <authorList>
            <person name="Goeker M."/>
        </authorList>
    </citation>
    <scope>NUCLEOTIDE SEQUENCE [LARGE SCALE GENOMIC DNA]</scope>
    <source>
        <strain evidence="1 2">DSM 23837</strain>
    </source>
</reference>
<evidence type="ECO:0000313" key="1">
    <source>
        <dbReference type="EMBL" id="MDQ0176005.1"/>
    </source>
</evidence>
<protein>
    <submittedName>
        <fullName evidence="1">Uncharacterized protein</fullName>
    </submittedName>
</protein>
<accession>A0ABT9WRS7</accession>
<keyword evidence="2" id="KW-1185">Reference proteome</keyword>
<dbReference type="RefSeq" id="WP_307228802.1">
    <property type="nucleotide sequence ID" value="NZ_JAUSTT010000009.1"/>
</dbReference>
<sequence>MEEYYNIKEKEAYKTLVSFGIHEPIAKDCIDSRNSKELDIVIQFLKRYGDYINS</sequence>
<dbReference type="Proteomes" id="UP001223586">
    <property type="component" value="Unassembled WGS sequence"/>
</dbReference>
<gene>
    <name evidence="1" type="ORF">J2S08_001841</name>
</gene>
<comment type="caution">
    <text evidence="1">The sequence shown here is derived from an EMBL/GenBank/DDBJ whole genome shotgun (WGS) entry which is preliminary data.</text>
</comment>
<evidence type="ECO:0000313" key="2">
    <source>
        <dbReference type="Proteomes" id="UP001223586"/>
    </source>
</evidence>
<dbReference type="EMBL" id="JAUSTT010000009">
    <property type="protein sequence ID" value="MDQ0176005.1"/>
    <property type="molecule type" value="Genomic_DNA"/>
</dbReference>
<proteinExistence type="predicted"/>
<organism evidence="1 2">
    <name type="scientific">Bacillus chungangensis</name>
    <dbReference type="NCBI Taxonomy" id="587633"/>
    <lineage>
        <taxon>Bacteria</taxon>
        <taxon>Bacillati</taxon>
        <taxon>Bacillota</taxon>
        <taxon>Bacilli</taxon>
        <taxon>Bacillales</taxon>
        <taxon>Bacillaceae</taxon>
        <taxon>Bacillus</taxon>
    </lineage>
</organism>
<name>A0ABT9WRS7_9BACI</name>